<proteinExistence type="predicted"/>
<dbReference type="PANTHER" id="PTHR42905">
    <property type="entry name" value="PHOSPHOENOLPYRUVATE CARBOXYLASE"/>
    <property type="match status" value="1"/>
</dbReference>
<evidence type="ECO:0000313" key="2">
    <source>
        <dbReference type="Proteomes" id="UP000019849"/>
    </source>
</evidence>
<dbReference type="InterPro" id="IPR040442">
    <property type="entry name" value="Pyrv_kinase-like_dom_sf"/>
</dbReference>
<dbReference type="InterPro" id="IPR015813">
    <property type="entry name" value="Pyrv/PenolPyrv_kinase-like_dom"/>
</dbReference>
<dbReference type="Gene3D" id="3.20.20.60">
    <property type="entry name" value="Phosphoenolpyruvate-binding domains"/>
    <property type="match status" value="1"/>
</dbReference>
<dbReference type="AlphaFoldDB" id="A0A011VHS2"/>
<dbReference type="EMBL" id="JENY01000013">
    <property type="protein sequence ID" value="EXL07940.1"/>
    <property type="molecule type" value="Genomic_DNA"/>
</dbReference>
<dbReference type="PANTHER" id="PTHR42905:SF16">
    <property type="entry name" value="CARBOXYPHOSPHONOENOLPYRUVATE PHOSPHONOMUTASE-LIKE PROTEIN (AFU_ORTHOLOGUE AFUA_5G07230)"/>
    <property type="match status" value="1"/>
</dbReference>
<evidence type="ECO:0000313" key="1">
    <source>
        <dbReference type="EMBL" id="EXL07940.1"/>
    </source>
</evidence>
<comment type="caution">
    <text evidence="1">The sequence shown here is derived from an EMBL/GenBank/DDBJ whole genome shotgun (WGS) entry which is preliminary data.</text>
</comment>
<sequence length="278" mass="29319">MDRARQVEVAKSFLARHHAPSVLLLPNVWDAMSARIFAAAGFDHLATTSAGVAWALGYPDGEIAPWGEVVAATARIVRAAAGVPVTADIEGGYGQTPEAVGNHVAEIIRAGVVGINLEDSHEGSIRSFEDATARLQAAREAAHKEGVPIVINARCDIFHRQHGEESARFDATVTRCKAYLAAGADCVYPFGLRDPDLIAAFVKAIAAPVNVTGRPGLPDAAAFERMGVARITIASAPTLVTMDAIGKLAADLHSTGSFDRLSSPFHHPDAQKLFQSKG</sequence>
<dbReference type="HOGENOM" id="CLU_027389_2_3_5"/>
<name>A0A011VHS2_9HYPH</name>
<dbReference type="PATRIC" id="fig|69279.3.peg.2243"/>
<dbReference type="eggNOG" id="COG2513">
    <property type="taxonomic scope" value="Bacteria"/>
</dbReference>
<dbReference type="Proteomes" id="UP000019849">
    <property type="component" value="Unassembled WGS sequence"/>
</dbReference>
<gene>
    <name evidence="1" type="ORF">BG36_04225</name>
</gene>
<dbReference type="CDD" id="cd00377">
    <property type="entry name" value="ICL_PEPM"/>
    <property type="match status" value="1"/>
</dbReference>
<accession>A0A011VHS2</accession>
<dbReference type="GO" id="GO:0003824">
    <property type="term" value="F:catalytic activity"/>
    <property type="evidence" value="ECO:0007669"/>
    <property type="project" value="InterPro"/>
</dbReference>
<protein>
    <submittedName>
        <fullName evidence="1">Carboxyvinyl-carboxyphosphonate phosphorylmutase</fullName>
    </submittedName>
</protein>
<dbReference type="Pfam" id="PF13714">
    <property type="entry name" value="PEP_mutase"/>
    <property type="match status" value="1"/>
</dbReference>
<dbReference type="SUPFAM" id="SSF51621">
    <property type="entry name" value="Phosphoenolpyruvate/pyruvate domain"/>
    <property type="match status" value="1"/>
</dbReference>
<organism evidence="1 2">
    <name type="scientific">Aquamicrobium defluvii</name>
    <dbReference type="NCBI Taxonomy" id="69279"/>
    <lineage>
        <taxon>Bacteria</taxon>
        <taxon>Pseudomonadati</taxon>
        <taxon>Pseudomonadota</taxon>
        <taxon>Alphaproteobacteria</taxon>
        <taxon>Hyphomicrobiales</taxon>
        <taxon>Phyllobacteriaceae</taxon>
        <taxon>Aquamicrobium</taxon>
    </lineage>
</organism>
<dbReference type="InterPro" id="IPR039556">
    <property type="entry name" value="ICL/PEPM"/>
</dbReference>
<reference evidence="1 2" key="1">
    <citation type="submission" date="2014-02" db="EMBL/GenBank/DDBJ databases">
        <title>Aquamicrobium defluvii Genome sequencing.</title>
        <authorList>
            <person name="Wang X."/>
        </authorList>
    </citation>
    <scope>NUCLEOTIDE SEQUENCE [LARGE SCALE GENOMIC DNA]</scope>
    <source>
        <strain evidence="1 2">W13Z1</strain>
    </source>
</reference>
<dbReference type="STRING" id="69279.BG36_04225"/>